<dbReference type="Pfam" id="PF00072">
    <property type="entry name" value="Response_reg"/>
    <property type="match status" value="1"/>
</dbReference>
<dbReference type="Proteomes" id="UP001055420">
    <property type="component" value="Chromosome"/>
</dbReference>
<dbReference type="SMART" id="SM00448">
    <property type="entry name" value="REC"/>
    <property type="match status" value="1"/>
</dbReference>
<evidence type="ECO:0000259" key="2">
    <source>
        <dbReference type="PROSITE" id="PS50110"/>
    </source>
</evidence>
<gene>
    <name evidence="3" type="ORF">NFI80_10975</name>
</gene>
<sequence length="131" mass="15001">MNKAIVIVDDDPIVRLVIQRMVHNIDSSITCHQCENGEVGLLRIEKLQNITDYIVVLLDINMPVLNGWEFLDRLQQLNIVASDKFKLYMITSSTDASDKIKARSYPVIKKLYPKPLSKQDLKEILSSDEMP</sequence>
<feature type="modified residue" description="4-aspartylphosphate" evidence="1">
    <location>
        <position position="59"/>
    </location>
</feature>
<evidence type="ECO:0000256" key="1">
    <source>
        <dbReference type="PROSITE-ProRule" id="PRU00169"/>
    </source>
</evidence>
<reference evidence="3" key="1">
    <citation type="submission" date="2022-06" db="EMBL/GenBank/DDBJ databases">
        <title>Novel species in genus Dyadobacter.</title>
        <authorList>
            <person name="Ma C."/>
        </authorList>
    </citation>
    <scope>NUCLEOTIDE SEQUENCE</scope>
    <source>
        <strain evidence="3">CY22</strain>
    </source>
</reference>
<accession>A0ABY4XSE9</accession>
<dbReference type="Gene3D" id="3.40.50.2300">
    <property type="match status" value="1"/>
</dbReference>
<dbReference type="PANTHER" id="PTHR43228">
    <property type="entry name" value="TWO-COMPONENT RESPONSE REGULATOR"/>
    <property type="match status" value="1"/>
</dbReference>
<dbReference type="InterPro" id="IPR011006">
    <property type="entry name" value="CheY-like_superfamily"/>
</dbReference>
<dbReference type="EMBL" id="CP098805">
    <property type="protein sequence ID" value="USJ33254.1"/>
    <property type="molecule type" value="Genomic_DNA"/>
</dbReference>
<name>A0ABY4XSE9_9BACT</name>
<dbReference type="SUPFAM" id="SSF52172">
    <property type="entry name" value="CheY-like"/>
    <property type="match status" value="1"/>
</dbReference>
<dbReference type="InterPro" id="IPR001789">
    <property type="entry name" value="Sig_transdc_resp-reg_receiver"/>
</dbReference>
<keyword evidence="4" id="KW-1185">Reference proteome</keyword>
<dbReference type="InterPro" id="IPR052048">
    <property type="entry name" value="ST_Response_Regulator"/>
</dbReference>
<proteinExistence type="predicted"/>
<dbReference type="RefSeq" id="WP_235163044.1">
    <property type="nucleotide sequence ID" value="NZ_CP098805.1"/>
</dbReference>
<organism evidence="3 4">
    <name type="scientific">Dyadobacter chenhuakuii</name>
    <dbReference type="NCBI Taxonomy" id="2909339"/>
    <lineage>
        <taxon>Bacteria</taxon>
        <taxon>Pseudomonadati</taxon>
        <taxon>Bacteroidota</taxon>
        <taxon>Cytophagia</taxon>
        <taxon>Cytophagales</taxon>
        <taxon>Spirosomataceae</taxon>
        <taxon>Dyadobacter</taxon>
    </lineage>
</organism>
<dbReference type="PANTHER" id="PTHR43228:SF1">
    <property type="entry name" value="TWO-COMPONENT RESPONSE REGULATOR ARR22"/>
    <property type="match status" value="1"/>
</dbReference>
<dbReference type="PROSITE" id="PS50110">
    <property type="entry name" value="RESPONSE_REGULATORY"/>
    <property type="match status" value="1"/>
</dbReference>
<keyword evidence="1" id="KW-0597">Phosphoprotein</keyword>
<evidence type="ECO:0000313" key="3">
    <source>
        <dbReference type="EMBL" id="USJ33254.1"/>
    </source>
</evidence>
<evidence type="ECO:0000313" key="4">
    <source>
        <dbReference type="Proteomes" id="UP001055420"/>
    </source>
</evidence>
<protein>
    <submittedName>
        <fullName evidence="3">Response regulator</fullName>
    </submittedName>
</protein>
<feature type="domain" description="Response regulatory" evidence="2">
    <location>
        <begin position="4"/>
        <end position="129"/>
    </location>
</feature>